<sequence length="65" mass="7577">MGDLQKLGVRDRHGVVGECPIIAKSFTELLNQLFQNNGERWYWLKEEFESLGDAYDCIDENKSLR</sequence>
<comment type="caution">
    <text evidence="1">The sequence shown here is derived from an EMBL/GenBank/DDBJ whole genome shotgun (WGS) entry which is preliminary data.</text>
</comment>
<evidence type="ECO:0000313" key="2">
    <source>
        <dbReference type="Proteomes" id="UP000250369"/>
    </source>
</evidence>
<reference evidence="1 2" key="1">
    <citation type="journal article" date="2009" name="Int. J. Syst. Evol. Microbiol.">
        <title>Paenibacillus contaminans sp. nov., isolated from a contaminated laboratory plate.</title>
        <authorList>
            <person name="Chou J.H."/>
            <person name="Lee J.H."/>
            <person name="Lin M.C."/>
            <person name="Chang P.S."/>
            <person name="Arun A.B."/>
            <person name="Young C.C."/>
            <person name="Chen W.M."/>
        </authorList>
    </citation>
    <scope>NUCLEOTIDE SEQUENCE [LARGE SCALE GENOMIC DNA]</scope>
    <source>
        <strain evidence="1 2">CKOBP-6</strain>
    </source>
</reference>
<dbReference type="EMBL" id="QMFB01000037">
    <property type="protein sequence ID" value="RAV11498.1"/>
    <property type="molecule type" value="Genomic_DNA"/>
</dbReference>
<dbReference type="Proteomes" id="UP000250369">
    <property type="component" value="Unassembled WGS sequence"/>
</dbReference>
<organism evidence="1 2">
    <name type="scientific">Paenibacillus contaminans</name>
    <dbReference type="NCBI Taxonomy" id="450362"/>
    <lineage>
        <taxon>Bacteria</taxon>
        <taxon>Bacillati</taxon>
        <taxon>Bacillota</taxon>
        <taxon>Bacilli</taxon>
        <taxon>Bacillales</taxon>
        <taxon>Paenibacillaceae</taxon>
        <taxon>Paenibacillus</taxon>
    </lineage>
</organism>
<dbReference type="OrthoDB" id="3375677at2"/>
<dbReference type="AlphaFoldDB" id="A0A329LVN2"/>
<name>A0A329LVN2_9BACL</name>
<protein>
    <submittedName>
        <fullName evidence="1">Uncharacterized protein</fullName>
    </submittedName>
</protein>
<gene>
    <name evidence="1" type="ORF">DQG23_36255</name>
</gene>
<dbReference type="RefSeq" id="WP_113035926.1">
    <property type="nucleotide sequence ID" value="NZ_QMFB01000037.1"/>
</dbReference>
<evidence type="ECO:0000313" key="1">
    <source>
        <dbReference type="EMBL" id="RAV11498.1"/>
    </source>
</evidence>
<accession>A0A329LVN2</accession>
<keyword evidence="2" id="KW-1185">Reference proteome</keyword>
<proteinExistence type="predicted"/>